<dbReference type="AlphaFoldDB" id="A0A165JUS2"/>
<dbReference type="EMBL" id="KV425958">
    <property type="protein sequence ID" value="KZV95361.1"/>
    <property type="molecule type" value="Genomic_DNA"/>
</dbReference>
<proteinExistence type="predicted"/>
<keyword evidence="3" id="KW-1185">Reference proteome</keyword>
<reference evidence="2 3" key="1">
    <citation type="journal article" date="2016" name="Mol. Biol. Evol.">
        <title>Comparative Genomics of Early-Diverging Mushroom-Forming Fungi Provides Insights into the Origins of Lignocellulose Decay Capabilities.</title>
        <authorList>
            <person name="Nagy L.G."/>
            <person name="Riley R."/>
            <person name="Tritt A."/>
            <person name="Adam C."/>
            <person name="Daum C."/>
            <person name="Floudas D."/>
            <person name="Sun H."/>
            <person name="Yadav J.S."/>
            <person name="Pangilinan J."/>
            <person name="Larsson K.H."/>
            <person name="Matsuura K."/>
            <person name="Barry K."/>
            <person name="Labutti K."/>
            <person name="Kuo R."/>
            <person name="Ohm R.A."/>
            <person name="Bhattacharya S.S."/>
            <person name="Shirouzu T."/>
            <person name="Yoshinaga Y."/>
            <person name="Martin F.M."/>
            <person name="Grigoriev I.V."/>
            <person name="Hibbett D.S."/>
        </authorList>
    </citation>
    <scope>NUCLEOTIDE SEQUENCE [LARGE SCALE GENOMIC DNA]</scope>
    <source>
        <strain evidence="2 3">HHB12029</strain>
    </source>
</reference>
<evidence type="ECO:0000256" key="1">
    <source>
        <dbReference type="SAM" id="MobiDB-lite"/>
    </source>
</evidence>
<evidence type="ECO:0000313" key="2">
    <source>
        <dbReference type="EMBL" id="KZV95361.1"/>
    </source>
</evidence>
<gene>
    <name evidence="2" type="ORF">EXIGLDRAFT_707367</name>
</gene>
<dbReference type="Proteomes" id="UP000077266">
    <property type="component" value="Unassembled WGS sequence"/>
</dbReference>
<accession>A0A165JUS2</accession>
<name>A0A165JUS2_EXIGL</name>
<sequence>MTTPPSLPHPPSPLQITPLQEVLGHLIAAALRVQEPASVRPRLAGAQIDNLLAGFRAIALSQGNLDANITDLQAAELETARFLLAALIGEYGLLQRRCNNLSSLVTSMASALGVLTDLADASGKGPLAPNVEKLIQDIALSVLVWSIVYVVSVPRLSQPIPALLLDATTYSGRQRSPQYDKSHSTNSSSVSPKRNDKDASAHKLAVNLDGALVRYLSIGCVNGSYDQVESIGSPPLRSRVKTVARTVH</sequence>
<feature type="region of interest" description="Disordered" evidence="1">
    <location>
        <begin position="173"/>
        <end position="199"/>
    </location>
</feature>
<evidence type="ECO:0000313" key="3">
    <source>
        <dbReference type="Proteomes" id="UP000077266"/>
    </source>
</evidence>
<organism evidence="2 3">
    <name type="scientific">Exidia glandulosa HHB12029</name>
    <dbReference type="NCBI Taxonomy" id="1314781"/>
    <lineage>
        <taxon>Eukaryota</taxon>
        <taxon>Fungi</taxon>
        <taxon>Dikarya</taxon>
        <taxon>Basidiomycota</taxon>
        <taxon>Agaricomycotina</taxon>
        <taxon>Agaricomycetes</taxon>
        <taxon>Auriculariales</taxon>
        <taxon>Exidiaceae</taxon>
        <taxon>Exidia</taxon>
    </lineage>
</organism>
<dbReference type="InParanoid" id="A0A165JUS2"/>
<protein>
    <submittedName>
        <fullName evidence="2">Uncharacterized protein</fullName>
    </submittedName>
</protein>